<dbReference type="Proteomes" id="UP001152622">
    <property type="component" value="Chromosome 3"/>
</dbReference>
<dbReference type="PANTHER" id="PTHR36688:SF2">
    <property type="entry name" value="ENDONUCLEASE_EXONUCLEASE_PHOSPHATASE DOMAIN-CONTAINING PROTEIN"/>
    <property type="match status" value="1"/>
</dbReference>
<reference evidence="2" key="1">
    <citation type="journal article" date="2023" name="Science">
        <title>Genome structures resolve the early diversification of teleost fishes.</title>
        <authorList>
            <person name="Parey E."/>
            <person name="Louis A."/>
            <person name="Montfort J."/>
            <person name="Bouchez O."/>
            <person name="Roques C."/>
            <person name="Iampietro C."/>
            <person name="Lluch J."/>
            <person name="Castinel A."/>
            <person name="Donnadieu C."/>
            <person name="Desvignes T."/>
            <person name="Floi Bucao C."/>
            <person name="Jouanno E."/>
            <person name="Wen M."/>
            <person name="Mejri S."/>
            <person name="Dirks R."/>
            <person name="Jansen H."/>
            <person name="Henkel C."/>
            <person name="Chen W.J."/>
            <person name="Zahm M."/>
            <person name="Cabau C."/>
            <person name="Klopp C."/>
            <person name="Thompson A.W."/>
            <person name="Robinson-Rechavi M."/>
            <person name="Braasch I."/>
            <person name="Lecointre G."/>
            <person name="Bobe J."/>
            <person name="Postlethwait J.H."/>
            <person name="Berthelot C."/>
            <person name="Roest Crollius H."/>
            <person name="Guiguen Y."/>
        </authorList>
    </citation>
    <scope>NUCLEOTIDE SEQUENCE</scope>
    <source>
        <strain evidence="2">WJC10195</strain>
    </source>
</reference>
<proteinExistence type="predicted"/>
<accession>A0A9Q1FXJ4</accession>
<evidence type="ECO:0000259" key="1">
    <source>
        <dbReference type="Pfam" id="PF00078"/>
    </source>
</evidence>
<keyword evidence="3" id="KW-1185">Reference proteome</keyword>
<dbReference type="AlphaFoldDB" id="A0A9Q1FXJ4"/>
<dbReference type="EMBL" id="JAINUF010000003">
    <property type="protein sequence ID" value="KAJ8369623.1"/>
    <property type="molecule type" value="Genomic_DNA"/>
</dbReference>
<dbReference type="InterPro" id="IPR052560">
    <property type="entry name" value="RdDP_mobile_element"/>
</dbReference>
<comment type="caution">
    <text evidence="2">The sequence shown here is derived from an EMBL/GenBank/DDBJ whole genome shotgun (WGS) entry which is preliminary data.</text>
</comment>
<dbReference type="Pfam" id="PF00078">
    <property type="entry name" value="RVT_1"/>
    <property type="match status" value="1"/>
</dbReference>
<protein>
    <recommendedName>
        <fullName evidence="1">Reverse transcriptase domain-containing protein</fullName>
    </recommendedName>
</protein>
<name>A0A9Q1FXJ4_SYNKA</name>
<dbReference type="PANTHER" id="PTHR36688">
    <property type="entry name" value="ENDO/EXONUCLEASE/PHOSPHATASE DOMAIN-CONTAINING PROTEIN"/>
    <property type="match status" value="1"/>
</dbReference>
<feature type="domain" description="Reverse transcriptase" evidence="1">
    <location>
        <begin position="58"/>
        <end position="194"/>
    </location>
</feature>
<sequence>MSELKIQRKQLREESNPEPFEVAELEKVLQGLKCGKAAGYDNISPEFMKHLGPRALTWLTHFYTRIIHTNSIPKKWRTAKVIAVPKPGSVLAPTLFNLYTNDLPHTKSRKFIYADDICLATQAPDFESLEQVLTEDIEKVVQYCKTWRLKPSQAKTVSSVFHLQNAKAAKEQNILLSGLKLKHAPNPTYLGVTLDRTLSFKEHLKGTAAKVKSRNNLLYIFKPPTARLPSRRPIWKEPPPDDFTTKSAWEREWEAKDVPNKHLVSDPTQQVPGTNLTRRQWSTLNRFRTGHGPCLASLHRWGSSPSPLCACGEEQTMEHIIEACPLQRLKGRLDILHTADQESTAWLEDFAFAK</sequence>
<gene>
    <name evidence="2" type="ORF">SKAU_G00096510</name>
</gene>
<dbReference type="OrthoDB" id="6602578at2759"/>
<evidence type="ECO:0000313" key="3">
    <source>
        <dbReference type="Proteomes" id="UP001152622"/>
    </source>
</evidence>
<dbReference type="InterPro" id="IPR000477">
    <property type="entry name" value="RT_dom"/>
</dbReference>
<organism evidence="2 3">
    <name type="scientific">Synaphobranchus kaupii</name>
    <name type="common">Kaup's arrowtooth eel</name>
    <dbReference type="NCBI Taxonomy" id="118154"/>
    <lineage>
        <taxon>Eukaryota</taxon>
        <taxon>Metazoa</taxon>
        <taxon>Chordata</taxon>
        <taxon>Craniata</taxon>
        <taxon>Vertebrata</taxon>
        <taxon>Euteleostomi</taxon>
        <taxon>Actinopterygii</taxon>
        <taxon>Neopterygii</taxon>
        <taxon>Teleostei</taxon>
        <taxon>Anguilliformes</taxon>
        <taxon>Synaphobranchidae</taxon>
        <taxon>Synaphobranchus</taxon>
    </lineage>
</organism>
<evidence type="ECO:0000313" key="2">
    <source>
        <dbReference type="EMBL" id="KAJ8369623.1"/>
    </source>
</evidence>